<feature type="chain" id="PRO_5038529238" description="Secreted protein" evidence="2">
    <location>
        <begin position="22"/>
        <end position="192"/>
    </location>
</feature>
<proteinExistence type="predicted"/>
<dbReference type="OrthoDB" id="4427108at2"/>
<evidence type="ECO:0008006" key="5">
    <source>
        <dbReference type="Google" id="ProtNLM"/>
    </source>
</evidence>
<dbReference type="EMBL" id="CP006764">
    <property type="protein sequence ID" value="AIT62354.1"/>
    <property type="molecule type" value="Genomic_DNA"/>
</dbReference>
<evidence type="ECO:0000256" key="1">
    <source>
        <dbReference type="SAM" id="MobiDB-lite"/>
    </source>
</evidence>
<evidence type="ECO:0000256" key="2">
    <source>
        <dbReference type="SAM" id="SignalP"/>
    </source>
</evidence>
<feature type="signal peptide" evidence="2">
    <location>
        <begin position="1"/>
        <end position="21"/>
    </location>
</feature>
<name>A0A097IJR2_9CORY</name>
<gene>
    <name evidence="3" type="ORF">CDOO_13100</name>
</gene>
<keyword evidence="4" id="KW-1185">Reference proteome</keyword>
<accession>A0A097IJR2</accession>
<dbReference type="KEGG" id="cdo:CDOO_13100"/>
<organism evidence="3 4">
    <name type="scientific">Corynebacterium doosanense CAU 212 = DSM 45436</name>
    <dbReference type="NCBI Taxonomy" id="558173"/>
    <lineage>
        <taxon>Bacteria</taxon>
        <taxon>Bacillati</taxon>
        <taxon>Actinomycetota</taxon>
        <taxon>Actinomycetes</taxon>
        <taxon>Mycobacteriales</taxon>
        <taxon>Corynebacteriaceae</taxon>
        <taxon>Corynebacterium</taxon>
    </lineage>
</organism>
<dbReference type="eggNOG" id="ENOG50328SU">
    <property type="taxonomic scope" value="Bacteria"/>
</dbReference>
<reference evidence="3 4" key="1">
    <citation type="submission" date="2013-09" db="EMBL/GenBank/DDBJ databases">
        <title>Complete genome sequence of Corynebacterium doosanense CAU 212(T) (=DSM 45436(T)), isolated from activated sludge.</title>
        <authorList>
            <person name="Schaffert L."/>
            <person name="Albersmeier A."/>
            <person name="Kalinowski J."/>
            <person name="Ruckert C."/>
        </authorList>
    </citation>
    <scope>NUCLEOTIDE SEQUENCE [LARGE SCALE GENOMIC DNA]</scope>
    <source>
        <strain evidence="3 4">CAU 212</strain>
    </source>
</reference>
<dbReference type="STRING" id="558173.CDOO_13100"/>
<feature type="compositionally biased region" description="Polar residues" evidence="1">
    <location>
        <begin position="32"/>
        <end position="51"/>
    </location>
</feature>
<dbReference type="HOGENOM" id="CLU_1413060_0_0_11"/>
<sequence length="192" mass="20001">MTSRFLALTAAAALSAATLTACSSDNSDGAVGTTQPQAAESTTPSSVVQPSESDRPWTSEEPTSTIDRPGEAPVAPAPGASASPGEQTAPAAECSVDTIAADVGEQPIQDQMVLESCDGHWANVALQSTGVNSWAVRVDDRWQWLEADGRSQAQGLAEDCYLRETIDAHAPVPPEGKESLRICGAEDMLYAN</sequence>
<dbReference type="RefSeq" id="WP_018022406.1">
    <property type="nucleotide sequence ID" value="NZ_AQUX01000007.1"/>
</dbReference>
<evidence type="ECO:0000313" key="3">
    <source>
        <dbReference type="EMBL" id="AIT62354.1"/>
    </source>
</evidence>
<dbReference type="AlphaFoldDB" id="A0A097IJR2"/>
<dbReference type="Proteomes" id="UP000029914">
    <property type="component" value="Chromosome"/>
</dbReference>
<feature type="region of interest" description="Disordered" evidence="1">
    <location>
        <begin position="22"/>
        <end position="92"/>
    </location>
</feature>
<dbReference type="PROSITE" id="PS51257">
    <property type="entry name" value="PROKAR_LIPOPROTEIN"/>
    <property type="match status" value="1"/>
</dbReference>
<keyword evidence="2" id="KW-0732">Signal</keyword>
<protein>
    <recommendedName>
        <fullName evidence="5">Secreted protein</fullName>
    </recommendedName>
</protein>
<evidence type="ECO:0000313" key="4">
    <source>
        <dbReference type="Proteomes" id="UP000029914"/>
    </source>
</evidence>
<feature type="compositionally biased region" description="Low complexity" evidence="1">
    <location>
        <begin position="71"/>
        <end position="86"/>
    </location>
</feature>